<name>A0AAV4IAB7_9GAST</name>
<dbReference type="AlphaFoldDB" id="A0AAV4IAB7"/>
<evidence type="ECO:0000313" key="2">
    <source>
        <dbReference type="EMBL" id="GFS07384.1"/>
    </source>
</evidence>
<feature type="compositionally biased region" description="Polar residues" evidence="1">
    <location>
        <begin position="9"/>
        <end position="24"/>
    </location>
</feature>
<dbReference type="Proteomes" id="UP000762676">
    <property type="component" value="Unassembled WGS sequence"/>
</dbReference>
<keyword evidence="3" id="KW-1185">Reference proteome</keyword>
<organism evidence="2 3">
    <name type="scientific">Elysia marginata</name>
    <dbReference type="NCBI Taxonomy" id="1093978"/>
    <lineage>
        <taxon>Eukaryota</taxon>
        <taxon>Metazoa</taxon>
        <taxon>Spiralia</taxon>
        <taxon>Lophotrochozoa</taxon>
        <taxon>Mollusca</taxon>
        <taxon>Gastropoda</taxon>
        <taxon>Heterobranchia</taxon>
        <taxon>Euthyneura</taxon>
        <taxon>Panpulmonata</taxon>
        <taxon>Sacoglossa</taxon>
        <taxon>Placobranchoidea</taxon>
        <taxon>Plakobranchidae</taxon>
        <taxon>Elysia</taxon>
    </lineage>
</organism>
<evidence type="ECO:0008006" key="4">
    <source>
        <dbReference type="Google" id="ProtNLM"/>
    </source>
</evidence>
<evidence type="ECO:0000256" key="1">
    <source>
        <dbReference type="SAM" id="MobiDB-lite"/>
    </source>
</evidence>
<gene>
    <name evidence="2" type="ORF">ElyMa_004729600</name>
</gene>
<accession>A0AAV4IAB7</accession>
<sequence>MTLAKSSGDDGNTQVVTPQGTNGKNAKWRRPVDFKISIAVWKPSFHLKLLDREREQKVRGYILDGLSCNCQARRIIGLDKRSVFKYFLSWGDRGQIITAGICLTIRVIGKRRDGLV</sequence>
<evidence type="ECO:0000313" key="3">
    <source>
        <dbReference type="Proteomes" id="UP000762676"/>
    </source>
</evidence>
<proteinExistence type="predicted"/>
<protein>
    <recommendedName>
        <fullName evidence="4">NTR domain-containing protein</fullName>
    </recommendedName>
</protein>
<comment type="caution">
    <text evidence="2">The sequence shown here is derived from an EMBL/GenBank/DDBJ whole genome shotgun (WGS) entry which is preliminary data.</text>
</comment>
<dbReference type="EMBL" id="BMAT01009499">
    <property type="protein sequence ID" value="GFS07384.1"/>
    <property type="molecule type" value="Genomic_DNA"/>
</dbReference>
<reference evidence="2 3" key="1">
    <citation type="journal article" date="2021" name="Elife">
        <title>Chloroplast acquisition without the gene transfer in kleptoplastic sea slugs, Plakobranchus ocellatus.</title>
        <authorList>
            <person name="Maeda T."/>
            <person name="Takahashi S."/>
            <person name="Yoshida T."/>
            <person name="Shimamura S."/>
            <person name="Takaki Y."/>
            <person name="Nagai Y."/>
            <person name="Toyoda A."/>
            <person name="Suzuki Y."/>
            <person name="Arimoto A."/>
            <person name="Ishii H."/>
            <person name="Satoh N."/>
            <person name="Nishiyama T."/>
            <person name="Hasebe M."/>
            <person name="Maruyama T."/>
            <person name="Minagawa J."/>
            <person name="Obokata J."/>
            <person name="Shigenobu S."/>
        </authorList>
    </citation>
    <scope>NUCLEOTIDE SEQUENCE [LARGE SCALE GENOMIC DNA]</scope>
</reference>
<feature type="region of interest" description="Disordered" evidence="1">
    <location>
        <begin position="1"/>
        <end position="26"/>
    </location>
</feature>